<dbReference type="GO" id="GO:0044781">
    <property type="term" value="P:bacterial-type flagellum organization"/>
    <property type="evidence" value="ECO:0007669"/>
    <property type="project" value="UniProtKB-KW"/>
</dbReference>
<protein>
    <recommendedName>
        <fullName evidence="2">Basal-body rod modification protein FlgD</fullName>
    </recommendedName>
</protein>
<keyword evidence="6" id="KW-1185">Reference proteome</keyword>
<accession>A0A0R0DI58</accession>
<gene>
    <name evidence="5" type="ORF">ABB30_03640</name>
</gene>
<keyword evidence="5" id="KW-0969">Cilium</keyword>
<comment type="similarity">
    <text evidence="1">Belongs to the FlgD family.</text>
</comment>
<evidence type="ECO:0000313" key="5">
    <source>
        <dbReference type="EMBL" id="KRG78418.1"/>
    </source>
</evidence>
<reference evidence="5 6" key="1">
    <citation type="submission" date="2015-05" db="EMBL/GenBank/DDBJ databases">
        <title>Genome sequencing and analysis of members of genus Stenotrophomonas.</title>
        <authorList>
            <person name="Patil P.P."/>
            <person name="Midha S."/>
            <person name="Patil P.B."/>
        </authorList>
    </citation>
    <scope>NUCLEOTIDE SEQUENCE [LARGE SCALE GENOMIC DNA]</scope>
    <source>
        <strain evidence="5 6">DSM 24757</strain>
    </source>
</reference>
<evidence type="ECO:0000256" key="3">
    <source>
        <dbReference type="ARBA" id="ARBA00022795"/>
    </source>
</evidence>
<evidence type="ECO:0000313" key="6">
    <source>
        <dbReference type="Proteomes" id="UP000050956"/>
    </source>
</evidence>
<dbReference type="InterPro" id="IPR005648">
    <property type="entry name" value="FlgD"/>
</dbReference>
<keyword evidence="5" id="KW-0966">Cell projection</keyword>
<comment type="function">
    <text evidence="4">Required for flagellar hook formation. May act as a scaffolding protein.</text>
</comment>
<name>A0A0R0DI58_9GAMM</name>
<dbReference type="EMBL" id="LDJM01000010">
    <property type="protein sequence ID" value="KRG78418.1"/>
    <property type="molecule type" value="Genomic_DNA"/>
</dbReference>
<dbReference type="Proteomes" id="UP000050956">
    <property type="component" value="Unassembled WGS sequence"/>
</dbReference>
<dbReference type="PATRIC" id="fig|336566.3.peg.58"/>
<organism evidence="5 6">
    <name type="scientific">Stenotrophomonas ginsengisoli</name>
    <dbReference type="NCBI Taxonomy" id="336566"/>
    <lineage>
        <taxon>Bacteria</taxon>
        <taxon>Pseudomonadati</taxon>
        <taxon>Pseudomonadota</taxon>
        <taxon>Gammaproteobacteria</taxon>
        <taxon>Lysobacterales</taxon>
        <taxon>Lysobacteraceae</taxon>
        <taxon>Stenotrophomonas</taxon>
    </lineage>
</organism>
<dbReference type="OrthoDB" id="9785233at2"/>
<proteinExistence type="inferred from homology"/>
<dbReference type="RefSeq" id="WP_057636957.1">
    <property type="nucleotide sequence ID" value="NZ_LDJM01000010.1"/>
</dbReference>
<evidence type="ECO:0000256" key="4">
    <source>
        <dbReference type="ARBA" id="ARBA00024746"/>
    </source>
</evidence>
<keyword evidence="5" id="KW-0282">Flagellum</keyword>
<evidence type="ECO:0000256" key="2">
    <source>
        <dbReference type="ARBA" id="ARBA00016013"/>
    </source>
</evidence>
<dbReference type="AlphaFoldDB" id="A0A0R0DI58"/>
<dbReference type="STRING" id="336566.ABB30_03640"/>
<keyword evidence="3" id="KW-1005">Bacterial flagellum biogenesis</keyword>
<evidence type="ECO:0000256" key="1">
    <source>
        <dbReference type="ARBA" id="ARBA00010577"/>
    </source>
</evidence>
<dbReference type="Pfam" id="PF03963">
    <property type="entry name" value="FlgD"/>
    <property type="match status" value="1"/>
</dbReference>
<sequence length="142" mass="15120">MAVDAIGSTLGTQQTELTNNNTINQDDFIRLFLAQLQFQDPMEPVDNREFLAQLAQFSALEQSRQLSQNTADQLTMSAASQAVSLIDRQVEIAGPGGNSTGRVIAVQFGANGPELSVRDSGGQVSTGVRLSQVSLVQPVSTP</sequence>
<comment type="caution">
    <text evidence="5">The sequence shown here is derived from an EMBL/GenBank/DDBJ whole genome shotgun (WGS) entry which is preliminary data.</text>
</comment>